<comment type="caution">
    <text evidence="3">The sequence shown here is derived from an EMBL/GenBank/DDBJ whole genome shotgun (WGS) entry which is preliminary data.</text>
</comment>
<organism evidence="3 4">
    <name type="scientific">Streptomyces turgidiscabies</name>
    <dbReference type="NCBI Taxonomy" id="85558"/>
    <lineage>
        <taxon>Bacteria</taxon>
        <taxon>Bacillati</taxon>
        <taxon>Actinomycetota</taxon>
        <taxon>Actinomycetes</taxon>
        <taxon>Kitasatosporales</taxon>
        <taxon>Streptomycetaceae</taxon>
        <taxon>Streptomyces</taxon>
    </lineage>
</organism>
<feature type="region of interest" description="Disordered" evidence="1">
    <location>
        <begin position="1"/>
        <end position="20"/>
    </location>
</feature>
<protein>
    <submittedName>
        <fullName evidence="3">ABC-2 type transport system permease protein</fullName>
    </submittedName>
</protein>
<dbReference type="RefSeq" id="WP_307625152.1">
    <property type="nucleotide sequence ID" value="NZ_JAUSZS010000002.1"/>
</dbReference>
<feature type="transmembrane region" description="Helical" evidence="2">
    <location>
        <begin position="44"/>
        <end position="62"/>
    </location>
</feature>
<name>A0ABU0RGC0_9ACTN</name>
<keyword evidence="2" id="KW-0812">Transmembrane</keyword>
<keyword evidence="2" id="KW-1133">Transmembrane helix</keyword>
<dbReference type="Proteomes" id="UP001223072">
    <property type="component" value="Unassembled WGS sequence"/>
</dbReference>
<keyword evidence="4" id="KW-1185">Reference proteome</keyword>
<feature type="transmembrane region" description="Helical" evidence="2">
    <location>
        <begin position="93"/>
        <end position="115"/>
    </location>
</feature>
<evidence type="ECO:0000313" key="4">
    <source>
        <dbReference type="Proteomes" id="UP001223072"/>
    </source>
</evidence>
<accession>A0ABU0RGC0</accession>
<evidence type="ECO:0000256" key="1">
    <source>
        <dbReference type="SAM" id="MobiDB-lite"/>
    </source>
</evidence>
<keyword evidence="2" id="KW-0472">Membrane</keyword>
<reference evidence="3 4" key="1">
    <citation type="submission" date="2023-07" db="EMBL/GenBank/DDBJ databases">
        <title>Comparative genomics of wheat-associated soil bacteria to identify genetic determinants of phenazine resistance.</title>
        <authorList>
            <person name="Mouncey N."/>
        </authorList>
    </citation>
    <scope>NUCLEOTIDE SEQUENCE [LARGE SCALE GENOMIC DNA]</scope>
    <source>
        <strain evidence="3 4">W2I16</strain>
    </source>
</reference>
<gene>
    <name evidence="3" type="ORF">QFZ49_000935</name>
</gene>
<dbReference type="EMBL" id="JAUSZS010000002">
    <property type="protein sequence ID" value="MDQ0931028.1"/>
    <property type="molecule type" value="Genomic_DNA"/>
</dbReference>
<feature type="transmembrane region" description="Helical" evidence="2">
    <location>
        <begin position="177"/>
        <end position="198"/>
    </location>
</feature>
<feature type="transmembrane region" description="Helical" evidence="2">
    <location>
        <begin position="269"/>
        <end position="287"/>
    </location>
</feature>
<proteinExistence type="predicted"/>
<evidence type="ECO:0000256" key="2">
    <source>
        <dbReference type="SAM" id="Phobius"/>
    </source>
</evidence>
<evidence type="ECO:0000313" key="3">
    <source>
        <dbReference type="EMBL" id="MDQ0931028.1"/>
    </source>
</evidence>
<feature type="transmembrane region" description="Helical" evidence="2">
    <location>
        <begin position="136"/>
        <end position="157"/>
    </location>
</feature>
<feature type="transmembrane region" description="Helical" evidence="2">
    <location>
        <begin position="205"/>
        <end position="222"/>
    </location>
</feature>
<sequence>MTTATTGAKTPAVQAPPTTRPATARFSDLLAAEWIKIRSLRSTYWALGASALAIIAFNANSARTHFANYPHTPPMMLDANAEMALRDSFTSGAAMILVLAAASIGAITVVGEYGTGLIRTTFAAVPARRALMAAKVTVVAALMTVYGASTAGVSFAATQTILSGRDADVALSYPGAWRVVVASALLAPVCALAGMGLGAVIRHSATTMVAITGVLLLLPAFITDRYRWTAAVRDALPYNAWTRLVDASYGHNPHVIYPRFYPETVTGSWVAFGAWAVLAGVVAVVVVDRRDV</sequence>